<dbReference type="PANTHER" id="PTHR43308">
    <property type="entry name" value="OUTER MEMBRANE PROTEIN ALPHA-RELATED"/>
    <property type="match status" value="1"/>
</dbReference>
<evidence type="ECO:0000313" key="6">
    <source>
        <dbReference type="Proteomes" id="UP000245778"/>
    </source>
</evidence>
<reference evidence="5 6" key="1">
    <citation type="submission" date="2018-04" db="EMBL/GenBank/DDBJ databases">
        <title>Genomic Encyclopedia of Type Strains, Phase IV (KMG-IV): sequencing the most valuable type-strain genomes for metagenomic binning, comparative biology and taxonomic classification.</title>
        <authorList>
            <person name="Goeker M."/>
        </authorList>
    </citation>
    <scope>NUCLEOTIDE SEQUENCE [LARGE SCALE GENOMIC DNA]</scope>
    <source>
        <strain evidence="5 6">DSM 26588</strain>
    </source>
</reference>
<name>A0A2U1CCK9_9FIRM</name>
<dbReference type="AlphaFoldDB" id="A0A2U1CCK9"/>
<dbReference type="PANTHER" id="PTHR43308:SF5">
    <property type="entry name" value="S-LAYER PROTEIN _ PEPTIDOGLYCAN ENDO-BETA-N-ACETYLGLUCOSAMINIDASE"/>
    <property type="match status" value="1"/>
</dbReference>
<proteinExistence type="predicted"/>
<dbReference type="EMBL" id="QEKK01000004">
    <property type="protein sequence ID" value="PVY58648.1"/>
    <property type="molecule type" value="Genomic_DNA"/>
</dbReference>
<gene>
    <name evidence="5" type="ORF">C7373_104247</name>
</gene>
<feature type="region of interest" description="Disordered" evidence="2">
    <location>
        <begin position="618"/>
        <end position="641"/>
    </location>
</feature>
<dbReference type="OrthoDB" id="1956902at2"/>
<dbReference type="Pfam" id="PF00395">
    <property type="entry name" value="SLH"/>
    <property type="match status" value="3"/>
</dbReference>
<dbReference type="RefSeq" id="WP_116722036.1">
    <property type="nucleotide sequence ID" value="NZ_CP011524.1"/>
</dbReference>
<sequence>MNLKKNHYSRRALALLLTLVMCVGMIPTAFAAQQNSYHDPAEHWMQASGRTNELDANSVVTRETFKCGECGKATSFEVFRVPEYTRNGQPALSRNVKYSDGTMVDGVGKGDTMDGIPGKDATYTGYHYTKAVCETCGGINTNMSKSEYGYLKNVYWLYDCAAAFTQELDETVSYEYTDDTYHTVTTKGGTYCAFCYGTNHTVSRKLERHSMVTEVLPQPANGRFATVEKCSLCDYARYDYTAAKAVIADYYGVVDGKPHTITVSDLSEAGVRTSIRYGNSADSCTMTSAPNYTEEGQYTVYYEITYTCDGVDMTENGVAYVWLRDDTTDENGNCGCGCSNPNCGCQNKHCNGNCCTDKGCGENHKYILLDSTKAGCTTLGYDRYLCTECGKIEKRDYVDSLGHAWQSIVIRDATCETDGKLLELCARCGEMKQTATPKGEHSYEVYTVAATCTSPGYTVRECSVCGDRHIEDITAALPHNYESHVIAATCENGGKTIHRCDGCGSSFVTDYTDALGHSWDEGTLVTNATCTGEGIMEYRCTRCGYHRIEGNEAAGHVPGNDATCTQPQICTKCGAVLKNALGHDYKSKVTAPTCTEMGYTTNTCTRCGDTNKTDYTEPAGHKPGDWIIDKEPTTDSEGSKHKECTVCGEKLEAQPIEKIYNSATTDSKGEAIVGGYLVTVTDTDTKNPVANAAVALHKNNSISIRLPNSRLLDYADQTTVTVQLVKDKSAVPDMSIAVTDKNDNYASGKTDKAGQITVPTGSGKTNEDGKVTAGYEDADGDRWTLTVKVIRTDTKRPISGSAVSIGKTGNITVKLPDGTDLDAKHQVTVIVTDHKKAPQQGKNVTVKGDLGQSAAGKTDKNGELTVPEVEQTECHGVYIVGYTDGTFGPGRSMTRAEAAAIFARLLAEKNGDTISTVANTRFTDIPAHAWYSGYAKYLNNNGVTYGKSKTIFAPDDAITRAEFTTLAVRFFDVYGDGDAEIMEQYKDFNDVSDGYWAAAYIKAAAKHGWINGYGDGSFRADDEINRAEVVTIVNRLLGREADEDYIADNLRKLNTFPDVSRKHWAYYAVMEAANAHTAILGDSESWSK</sequence>
<feature type="domain" description="SLH" evidence="4">
    <location>
        <begin position="852"/>
        <end position="916"/>
    </location>
</feature>
<evidence type="ECO:0000259" key="4">
    <source>
        <dbReference type="PROSITE" id="PS51272"/>
    </source>
</evidence>
<protein>
    <submittedName>
        <fullName evidence="5">S-layer family protein</fullName>
    </submittedName>
</protein>
<keyword evidence="1" id="KW-0677">Repeat</keyword>
<organism evidence="5 6">
    <name type="scientific">Intestinimonas butyriciproducens</name>
    <dbReference type="NCBI Taxonomy" id="1297617"/>
    <lineage>
        <taxon>Bacteria</taxon>
        <taxon>Bacillati</taxon>
        <taxon>Bacillota</taxon>
        <taxon>Clostridia</taxon>
        <taxon>Eubacteriales</taxon>
        <taxon>Intestinimonas</taxon>
    </lineage>
</organism>
<feature type="chain" id="PRO_5015675993" evidence="3">
    <location>
        <begin position="32"/>
        <end position="1088"/>
    </location>
</feature>
<feature type="signal peptide" evidence="3">
    <location>
        <begin position="1"/>
        <end position="31"/>
    </location>
</feature>
<dbReference type="Proteomes" id="UP000245778">
    <property type="component" value="Unassembled WGS sequence"/>
</dbReference>
<feature type="domain" description="SLH" evidence="4">
    <location>
        <begin position="918"/>
        <end position="981"/>
    </location>
</feature>
<accession>A0A2U1CCK9</accession>
<evidence type="ECO:0000256" key="1">
    <source>
        <dbReference type="ARBA" id="ARBA00022737"/>
    </source>
</evidence>
<dbReference type="InterPro" id="IPR001119">
    <property type="entry name" value="SLH_dom"/>
</dbReference>
<feature type="region of interest" description="Disordered" evidence="2">
    <location>
        <begin position="834"/>
        <end position="863"/>
    </location>
</feature>
<evidence type="ECO:0000256" key="2">
    <source>
        <dbReference type="SAM" id="MobiDB-lite"/>
    </source>
</evidence>
<dbReference type="PROSITE" id="PS51272">
    <property type="entry name" value="SLH"/>
    <property type="match status" value="3"/>
</dbReference>
<keyword evidence="3" id="KW-0732">Signal</keyword>
<dbReference type="InterPro" id="IPR051465">
    <property type="entry name" value="Cell_Envelope_Struct_Comp"/>
</dbReference>
<evidence type="ECO:0000313" key="5">
    <source>
        <dbReference type="EMBL" id="PVY58648.1"/>
    </source>
</evidence>
<comment type="caution">
    <text evidence="5">The sequence shown here is derived from an EMBL/GenBank/DDBJ whole genome shotgun (WGS) entry which is preliminary data.</text>
</comment>
<evidence type="ECO:0000256" key="3">
    <source>
        <dbReference type="SAM" id="SignalP"/>
    </source>
</evidence>
<feature type="region of interest" description="Disordered" evidence="2">
    <location>
        <begin position="748"/>
        <end position="775"/>
    </location>
</feature>
<feature type="domain" description="SLH" evidence="4">
    <location>
        <begin position="984"/>
        <end position="1047"/>
    </location>
</feature>
<dbReference type="GeneID" id="93228991"/>